<dbReference type="OrthoDB" id="9777383at2"/>
<evidence type="ECO:0000313" key="1">
    <source>
        <dbReference type="EMBL" id="GAP41731.1"/>
    </source>
</evidence>
<dbReference type="AlphaFoldDB" id="A0A0S7BZ77"/>
<dbReference type="Pfam" id="PF00756">
    <property type="entry name" value="Esterase"/>
    <property type="match status" value="1"/>
</dbReference>
<gene>
    <name evidence="1" type="ORF">ATC1_131727</name>
</gene>
<dbReference type="PANTHER" id="PTHR48098">
    <property type="entry name" value="ENTEROCHELIN ESTERASE-RELATED"/>
    <property type="match status" value="1"/>
</dbReference>
<organism evidence="1">
    <name type="scientific">Flexilinea flocculi</name>
    <dbReference type="NCBI Taxonomy" id="1678840"/>
    <lineage>
        <taxon>Bacteria</taxon>
        <taxon>Bacillati</taxon>
        <taxon>Chloroflexota</taxon>
        <taxon>Anaerolineae</taxon>
        <taxon>Anaerolineales</taxon>
        <taxon>Anaerolineaceae</taxon>
        <taxon>Flexilinea</taxon>
    </lineage>
</organism>
<name>A0A0S7BZ77_9CHLR</name>
<dbReference type="RefSeq" id="WP_082174814.1">
    <property type="nucleotide sequence ID" value="NZ_DF968181.1"/>
</dbReference>
<evidence type="ECO:0000313" key="2">
    <source>
        <dbReference type="Proteomes" id="UP000053370"/>
    </source>
</evidence>
<dbReference type="EMBL" id="DF968181">
    <property type="protein sequence ID" value="GAP41731.1"/>
    <property type="molecule type" value="Genomic_DNA"/>
</dbReference>
<dbReference type="Gene3D" id="3.40.50.1820">
    <property type="entry name" value="alpha/beta hydrolase"/>
    <property type="match status" value="1"/>
</dbReference>
<dbReference type="PANTHER" id="PTHR48098:SF6">
    <property type="entry name" value="FERRI-BACILLIBACTIN ESTERASE BESA"/>
    <property type="match status" value="1"/>
</dbReference>
<sequence length="270" mass="31279">MKKAANILTRKIQISFFFLLILCDFIPGFASCSDMPVKIQNVQMTSPVMAHPVRFSIYIPPCYDDRITDGYPVIYLIHGQNMDNSVWQKMGLQDKMQDGFARMILPHFLVVTIQEDNFLEDIYLSKLDTAILETIIPWIDENYNTCTDRTCRAIGGISRGALWAEKMAFSNPEVFGSVGLHSIPGTFFDDQSLQVLIKNQIQNNLMLRVYIDVGSEDNYRHKGRIFSDQLNYYGYSNIRIINTGGHDENYWSSQLLNYLIWYSENWKVRH</sequence>
<dbReference type="InterPro" id="IPR050583">
    <property type="entry name" value="Mycobacterial_A85_antigen"/>
</dbReference>
<dbReference type="Proteomes" id="UP000053370">
    <property type="component" value="Unassembled WGS sequence"/>
</dbReference>
<dbReference type="SUPFAM" id="SSF53474">
    <property type="entry name" value="alpha/beta-Hydrolases"/>
    <property type="match status" value="1"/>
</dbReference>
<protein>
    <submittedName>
        <fullName evidence="1">Enterochelin esterase</fullName>
    </submittedName>
</protein>
<accession>A0A0S7BZ77</accession>
<proteinExistence type="predicted"/>
<dbReference type="InterPro" id="IPR000801">
    <property type="entry name" value="Esterase-like"/>
</dbReference>
<keyword evidence="2" id="KW-1185">Reference proteome</keyword>
<dbReference type="STRING" id="1678840.ATC1_131727"/>
<reference evidence="1" key="1">
    <citation type="journal article" date="2015" name="Genome Announc.">
        <title>Draft Genome Sequence of Anaerolineae Strain TC1, a Novel Isolate from a Methanogenic Wastewater Treatment System.</title>
        <authorList>
            <person name="Matsuura N."/>
            <person name="Tourlousse D.M."/>
            <person name="Sun L."/>
            <person name="Toyonaga M."/>
            <person name="Kuroda K."/>
            <person name="Ohashi A."/>
            <person name="Cruz R."/>
            <person name="Yamaguchi T."/>
            <person name="Sekiguchi Y."/>
        </authorList>
    </citation>
    <scope>NUCLEOTIDE SEQUENCE [LARGE SCALE GENOMIC DNA]</scope>
    <source>
        <strain evidence="1">TC1</strain>
    </source>
</reference>
<dbReference type="InterPro" id="IPR029058">
    <property type="entry name" value="AB_hydrolase_fold"/>
</dbReference>